<feature type="binding site" evidence="15">
    <location>
        <position position="148"/>
    </location>
    <ligand>
        <name>NADP(+)</name>
        <dbReference type="ChEBI" id="CHEBI:58349"/>
    </ligand>
</feature>
<dbReference type="Proteomes" id="UP000005695">
    <property type="component" value="Unassembled WGS sequence"/>
</dbReference>
<evidence type="ECO:0000259" key="17">
    <source>
        <dbReference type="PROSITE" id="PS51747"/>
    </source>
</evidence>
<dbReference type="Gene3D" id="3.40.140.10">
    <property type="entry name" value="Cytidine Deaminase, domain 2"/>
    <property type="match status" value="1"/>
</dbReference>
<evidence type="ECO:0000256" key="8">
    <source>
        <dbReference type="ARBA" id="ARBA00022801"/>
    </source>
</evidence>
<dbReference type="Pfam" id="PF01872">
    <property type="entry name" value="RibD_C"/>
    <property type="match status" value="1"/>
</dbReference>
<sequence>MQIALDLARKALGRTTPNPPVGAVIVRDGQVVGRGFHPKAGEPHAEVFALRDAADQARGADAYVTLEPCSHHGRTPPCCEALIAAGVSRVFVGLIDPNPQVSGQGVERLRAAGVEVEVGVLETQCRRLIAPFIKHMISGRPLFILKSALTLDGRTATRTGHSQWITSARSREHVHRLRDQVDAIMVGSGTALRDNPRLTTRLTPPGHDPIRIVVDSRLQLPETSHLINHQSASPTWVVTVAQADPAKIKALQVHAGVEVMTVAATSAGQVDLPALADMLGQRDIQSVLVEGGSVLNQSLFSAGLIDRVMVYMAPKLLGGNDGFGLFTGQGVDHLDDALQLRDFRVTCLGDDVLLEGEVCSCSPD</sequence>
<keyword evidence="11 13" id="KW-0560">Oxidoreductase</keyword>
<evidence type="ECO:0000256" key="16">
    <source>
        <dbReference type="PIRSR" id="PIRSR006769-3"/>
    </source>
</evidence>
<dbReference type="AlphaFoldDB" id="Q1K0M0"/>
<keyword evidence="6 13" id="KW-0686">Riboflavin biosynthesis</keyword>
<dbReference type="CDD" id="cd01284">
    <property type="entry name" value="Riboflavin_deaminase-reductase"/>
    <property type="match status" value="1"/>
</dbReference>
<keyword evidence="9 13" id="KW-0862">Zinc</keyword>
<dbReference type="Gene3D" id="3.40.430.10">
    <property type="entry name" value="Dihydrofolate Reductase, subunit A"/>
    <property type="match status" value="1"/>
</dbReference>
<feature type="binding site" evidence="15">
    <location>
        <position position="162"/>
    </location>
    <ligand>
        <name>substrate</name>
    </ligand>
</feature>
<evidence type="ECO:0000313" key="19">
    <source>
        <dbReference type="Proteomes" id="UP000005695"/>
    </source>
</evidence>
<dbReference type="PROSITE" id="PS00903">
    <property type="entry name" value="CYT_DCMP_DEAMINASES_1"/>
    <property type="match status" value="1"/>
</dbReference>
<dbReference type="GO" id="GO:0008270">
    <property type="term" value="F:zinc ion binding"/>
    <property type="evidence" value="ECO:0007669"/>
    <property type="project" value="InterPro"/>
</dbReference>
<keyword evidence="10 13" id="KW-0521">NADP</keyword>
<feature type="binding site" evidence="15">
    <location>
        <begin position="292"/>
        <end position="298"/>
    </location>
    <ligand>
        <name>NADP(+)</name>
        <dbReference type="ChEBI" id="CHEBI:58349"/>
    </ligand>
</feature>
<dbReference type="PANTHER" id="PTHR38011">
    <property type="entry name" value="DIHYDROFOLATE REDUCTASE FAMILY PROTEIN (AFU_ORTHOLOGUE AFUA_8G06820)"/>
    <property type="match status" value="1"/>
</dbReference>
<dbReference type="NCBIfam" id="TIGR00326">
    <property type="entry name" value="eubact_ribD"/>
    <property type="match status" value="1"/>
</dbReference>
<dbReference type="InterPro" id="IPR024072">
    <property type="entry name" value="DHFR-like_dom_sf"/>
</dbReference>
<evidence type="ECO:0000256" key="7">
    <source>
        <dbReference type="ARBA" id="ARBA00022723"/>
    </source>
</evidence>
<dbReference type="PIRSF" id="PIRSF006769">
    <property type="entry name" value="RibD"/>
    <property type="match status" value="1"/>
</dbReference>
<feature type="binding site" evidence="15">
    <location>
        <position position="216"/>
    </location>
    <ligand>
        <name>NADP(+)</name>
        <dbReference type="ChEBI" id="CHEBI:58349"/>
    </ligand>
</feature>
<feature type="binding site" evidence="15">
    <location>
        <position position="164"/>
    </location>
    <ligand>
        <name>NADP(+)</name>
        <dbReference type="ChEBI" id="CHEBI:58349"/>
    </ligand>
</feature>
<dbReference type="OrthoDB" id="9800865at2"/>
<evidence type="ECO:0000256" key="2">
    <source>
        <dbReference type="ARBA" id="ARBA00004882"/>
    </source>
</evidence>
<feature type="binding site" evidence="16">
    <location>
        <position position="44"/>
    </location>
    <ligand>
        <name>Zn(2+)</name>
        <dbReference type="ChEBI" id="CHEBI:29105"/>
        <note>catalytic</note>
    </ligand>
</feature>
<feature type="binding site" evidence="15">
    <location>
        <position position="198"/>
    </location>
    <ligand>
        <name>substrate</name>
    </ligand>
</feature>
<keyword evidence="8 13" id="KW-0378">Hydrolase</keyword>
<reference evidence="18" key="1">
    <citation type="submission" date="2006-05" db="EMBL/GenBank/DDBJ databases">
        <title>Annotation of the draft genome assembly of Desulfuromonas acetoxidans DSM 684.</title>
        <authorList>
            <consortium name="US DOE Joint Genome Institute (JGI-ORNL)"/>
            <person name="Larimer F."/>
            <person name="Land M."/>
            <person name="Hauser L."/>
        </authorList>
    </citation>
    <scope>NUCLEOTIDE SEQUENCE [LARGE SCALE GENOMIC DNA]</scope>
    <source>
        <strain evidence="18">DSM 684</strain>
    </source>
</reference>
<comment type="function">
    <text evidence="1 13">Converts 2,5-diamino-6-(ribosylamino)-4(3h)-pyrimidinone 5'-phosphate into 5-amino-6-(ribosylamino)-2,4(1h,3h)-pyrimidinedione 5'-phosphate.</text>
</comment>
<comment type="similarity">
    <text evidence="4 13">In the N-terminal section; belongs to the cytidine and deoxycytidylate deaminase family.</text>
</comment>
<dbReference type="Pfam" id="PF00383">
    <property type="entry name" value="dCMP_cyt_deam_1"/>
    <property type="match status" value="1"/>
</dbReference>
<comment type="caution">
    <text evidence="18">The sequence shown here is derived from an EMBL/GenBank/DDBJ whole genome shotgun (WGS) entry which is preliminary data.</text>
</comment>
<keyword evidence="19" id="KW-1185">Reference proteome</keyword>
<accession>Q1K0M0</accession>
<evidence type="ECO:0000256" key="1">
    <source>
        <dbReference type="ARBA" id="ARBA00002151"/>
    </source>
</evidence>
<keyword evidence="7 13" id="KW-0479">Metal-binding</keyword>
<evidence type="ECO:0000256" key="13">
    <source>
        <dbReference type="PIRNR" id="PIRNR006769"/>
    </source>
</evidence>
<comment type="pathway">
    <text evidence="2 13">Cofactor biosynthesis; riboflavin biosynthesis; 5-amino-6-(D-ribitylamino)uracil from GTP: step 2/4.</text>
</comment>
<dbReference type="InterPro" id="IPR050765">
    <property type="entry name" value="Riboflavin_Biosynth_HTPR"/>
</dbReference>
<dbReference type="GO" id="GO:0050661">
    <property type="term" value="F:NADP binding"/>
    <property type="evidence" value="ECO:0007669"/>
    <property type="project" value="InterPro"/>
</dbReference>
<dbReference type="InterPro" id="IPR011549">
    <property type="entry name" value="RibD_C"/>
</dbReference>
<evidence type="ECO:0000256" key="10">
    <source>
        <dbReference type="ARBA" id="ARBA00022857"/>
    </source>
</evidence>
<dbReference type="GO" id="GO:0008703">
    <property type="term" value="F:5-amino-6-(5-phosphoribosylamino)uracil reductase activity"/>
    <property type="evidence" value="ECO:0007669"/>
    <property type="project" value="UniProtKB-EC"/>
</dbReference>
<dbReference type="GO" id="GO:0009231">
    <property type="term" value="P:riboflavin biosynthetic process"/>
    <property type="evidence" value="ECO:0007669"/>
    <property type="project" value="UniProtKB-UniPathway"/>
</dbReference>
<feature type="binding site" evidence="15">
    <location>
        <position position="290"/>
    </location>
    <ligand>
        <name>substrate</name>
    </ligand>
</feature>
<dbReference type="EC" id="1.1.1.193" evidence="13"/>
<name>Q1K0M0_DESA6</name>
<evidence type="ECO:0000256" key="9">
    <source>
        <dbReference type="ARBA" id="ARBA00022833"/>
    </source>
</evidence>
<evidence type="ECO:0000256" key="12">
    <source>
        <dbReference type="ARBA" id="ARBA00023268"/>
    </source>
</evidence>
<dbReference type="InterPro" id="IPR016192">
    <property type="entry name" value="APOBEC/CMP_deaminase_Zn-bd"/>
</dbReference>
<feature type="binding site" evidence="15">
    <location>
        <position position="178"/>
    </location>
    <ligand>
        <name>substrate</name>
    </ligand>
</feature>
<evidence type="ECO:0000256" key="15">
    <source>
        <dbReference type="PIRSR" id="PIRSR006769-2"/>
    </source>
</evidence>
<dbReference type="PROSITE" id="PS51747">
    <property type="entry name" value="CYT_DCMP_DEAMINASES_2"/>
    <property type="match status" value="1"/>
</dbReference>
<evidence type="ECO:0000256" key="14">
    <source>
        <dbReference type="PIRSR" id="PIRSR006769-1"/>
    </source>
</evidence>
<dbReference type="EC" id="3.5.4.26" evidence="13"/>
<evidence type="ECO:0000256" key="3">
    <source>
        <dbReference type="ARBA" id="ARBA00004910"/>
    </source>
</evidence>
<dbReference type="NCBIfam" id="TIGR00227">
    <property type="entry name" value="ribD_Cterm"/>
    <property type="match status" value="1"/>
</dbReference>
<comment type="pathway">
    <text evidence="3 13">Cofactor biosynthesis; riboflavin biosynthesis; 5-amino-6-(D-ribitylamino)uracil from GTP: step 3/4.</text>
</comment>
<dbReference type="InterPro" id="IPR002125">
    <property type="entry name" value="CMP_dCMP_dom"/>
</dbReference>
<comment type="cofactor">
    <cofactor evidence="13 16">
        <name>Zn(2+)</name>
        <dbReference type="ChEBI" id="CHEBI:29105"/>
    </cofactor>
    <text evidence="13 16">Binds 1 zinc ion.</text>
</comment>
<feature type="binding site" evidence="16">
    <location>
        <position position="69"/>
    </location>
    <ligand>
        <name>Zn(2+)</name>
        <dbReference type="ChEBI" id="CHEBI:29105"/>
        <note>catalytic</note>
    </ligand>
</feature>
<organism evidence="18 19">
    <name type="scientific">Desulfuromonas acetoxidans (strain DSM 684 / 11070)</name>
    <dbReference type="NCBI Taxonomy" id="281689"/>
    <lineage>
        <taxon>Bacteria</taxon>
        <taxon>Pseudomonadati</taxon>
        <taxon>Thermodesulfobacteriota</taxon>
        <taxon>Desulfuromonadia</taxon>
        <taxon>Desulfuromonadales</taxon>
        <taxon>Desulfuromonadaceae</taxon>
        <taxon>Desulfuromonas</taxon>
    </lineage>
</organism>
<evidence type="ECO:0000256" key="11">
    <source>
        <dbReference type="ARBA" id="ARBA00023002"/>
    </source>
</evidence>
<dbReference type="InterPro" id="IPR016193">
    <property type="entry name" value="Cytidine_deaminase-like"/>
</dbReference>
<comment type="catalytic activity">
    <reaction evidence="13">
        <text>5-amino-6-(5-phospho-D-ribitylamino)uracil + NADP(+) = 5-amino-6-(5-phospho-D-ribosylamino)uracil + NADPH + H(+)</text>
        <dbReference type="Rhea" id="RHEA:17845"/>
        <dbReference type="ChEBI" id="CHEBI:15378"/>
        <dbReference type="ChEBI" id="CHEBI:57783"/>
        <dbReference type="ChEBI" id="CHEBI:58349"/>
        <dbReference type="ChEBI" id="CHEBI:58421"/>
        <dbReference type="ChEBI" id="CHEBI:58453"/>
        <dbReference type="EC" id="1.1.1.193"/>
    </reaction>
</comment>
<feature type="binding site" evidence="15">
    <location>
        <position position="190"/>
    </location>
    <ligand>
        <name>NADP(+)</name>
        <dbReference type="ChEBI" id="CHEBI:58349"/>
    </ligand>
</feature>
<keyword evidence="12" id="KW-0511">Multifunctional enzyme</keyword>
<feature type="binding site" evidence="16">
    <location>
        <position position="78"/>
    </location>
    <ligand>
        <name>Zn(2+)</name>
        <dbReference type="ChEBI" id="CHEBI:29105"/>
        <note>catalytic</note>
    </ligand>
</feature>
<feature type="binding site" evidence="15">
    <location>
        <position position="194"/>
    </location>
    <ligand>
        <name>NADP(+)</name>
        <dbReference type="ChEBI" id="CHEBI:58349"/>
    </ligand>
</feature>
<feature type="active site" description="Proton donor" evidence="14">
    <location>
        <position position="46"/>
    </location>
</feature>
<evidence type="ECO:0000256" key="5">
    <source>
        <dbReference type="ARBA" id="ARBA00007417"/>
    </source>
</evidence>
<comment type="similarity">
    <text evidence="5 13">In the C-terminal section; belongs to the HTP reductase family.</text>
</comment>
<gene>
    <name evidence="18" type="ORF">Dace_2221</name>
</gene>
<comment type="catalytic activity">
    <reaction evidence="13">
        <text>2,5-diamino-6-hydroxy-4-(5-phosphoribosylamino)-pyrimidine + H2O + H(+) = 5-amino-6-(5-phospho-D-ribosylamino)uracil + NH4(+)</text>
        <dbReference type="Rhea" id="RHEA:21868"/>
        <dbReference type="ChEBI" id="CHEBI:15377"/>
        <dbReference type="ChEBI" id="CHEBI:15378"/>
        <dbReference type="ChEBI" id="CHEBI:28938"/>
        <dbReference type="ChEBI" id="CHEBI:58453"/>
        <dbReference type="ChEBI" id="CHEBI:58614"/>
        <dbReference type="EC" id="3.5.4.26"/>
    </reaction>
</comment>
<dbReference type="InterPro" id="IPR004794">
    <property type="entry name" value="Eubact_RibD"/>
</dbReference>
<reference evidence="18" key="2">
    <citation type="submission" date="2006-05" db="EMBL/GenBank/DDBJ databases">
        <title>Sequencing of the draft genome and assembly of Desulfuromonas acetoxidans DSM 684.</title>
        <authorList>
            <consortium name="US DOE Joint Genome Institute (JGI-PGF)"/>
            <person name="Copeland A."/>
            <person name="Lucas S."/>
            <person name="Lapidus A."/>
            <person name="Barry K."/>
            <person name="Detter J.C."/>
            <person name="Glavina del Rio T."/>
            <person name="Hammon N."/>
            <person name="Israni S."/>
            <person name="Dalin E."/>
            <person name="Tice H."/>
            <person name="Bruce D."/>
            <person name="Pitluck S."/>
            <person name="Richardson P."/>
        </authorList>
    </citation>
    <scope>NUCLEOTIDE SEQUENCE [LARGE SCALE GENOMIC DNA]</scope>
    <source>
        <strain evidence="18">DSM 684</strain>
    </source>
</reference>
<proteinExistence type="inferred from homology"/>
<dbReference type="PANTHER" id="PTHR38011:SF7">
    <property type="entry name" value="2,5-DIAMINO-6-RIBOSYLAMINO-4(3H)-PYRIMIDINONE 5'-PHOSPHATE REDUCTASE"/>
    <property type="match status" value="1"/>
</dbReference>
<evidence type="ECO:0000256" key="6">
    <source>
        <dbReference type="ARBA" id="ARBA00022619"/>
    </source>
</evidence>
<dbReference type="SUPFAM" id="SSF53597">
    <property type="entry name" value="Dihydrofolate reductase-like"/>
    <property type="match status" value="1"/>
</dbReference>
<dbReference type="GO" id="GO:0008835">
    <property type="term" value="F:diaminohydroxyphosphoribosylaminopyrimidine deaminase activity"/>
    <property type="evidence" value="ECO:0007669"/>
    <property type="project" value="UniProtKB-EC"/>
</dbReference>
<protein>
    <recommendedName>
        <fullName evidence="13">Riboflavin biosynthesis protein RibD</fullName>
    </recommendedName>
    <domain>
        <recommendedName>
            <fullName evidence="13">Diaminohydroxyphosphoribosylaminopyrimidine deaminase</fullName>
            <shortName evidence="13">DRAP deaminase</shortName>
            <ecNumber evidence="13">3.5.4.26</ecNumber>
        </recommendedName>
        <alternativeName>
            <fullName evidence="13">Riboflavin-specific deaminase</fullName>
        </alternativeName>
    </domain>
    <domain>
        <recommendedName>
            <fullName evidence="13">5-amino-6-(5-phosphoribosylamino)uracil reductase</fullName>
            <ecNumber evidence="13">1.1.1.193</ecNumber>
        </recommendedName>
        <alternativeName>
            <fullName evidence="13">HTP reductase</fullName>
        </alternativeName>
    </domain>
</protein>
<dbReference type="EMBL" id="AAEW02000007">
    <property type="protein sequence ID" value="EAT15921.1"/>
    <property type="molecule type" value="Genomic_DNA"/>
</dbReference>
<dbReference type="UniPathway" id="UPA00275">
    <property type="reaction ID" value="UER00401"/>
</dbReference>
<feature type="domain" description="CMP/dCMP-type deaminase" evidence="17">
    <location>
        <begin position="1"/>
        <end position="117"/>
    </location>
</feature>
<dbReference type="FunFam" id="3.40.140.10:FF:000025">
    <property type="entry name" value="Riboflavin biosynthesis protein RibD"/>
    <property type="match status" value="1"/>
</dbReference>
<evidence type="ECO:0000256" key="4">
    <source>
        <dbReference type="ARBA" id="ARBA00005259"/>
    </source>
</evidence>
<feature type="binding site" evidence="15">
    <location>
        <position position="201"/>
    </location>
    <ligand>
        <name>substrate</name>
    </ligand>
</feature>
<dbReference type="InterPro" id="IPR002734">
    <property type="entry name" value="RibDG_C"/>
</dbReference>
<dbReference type="SUPFAM" id="SSF53927">
    <property type="entry name" value="Cytidine deaminase-like"/>
    <property type="match status" value="1"/>
</dbReference>
<evidence type="ECO:0000313" key="18">
    <source>
        <dbReference type="EMBL" id="EAT15921.1"/>
    </source>
</evidence>